<dbReference type="InterPro" id="IPR001584">
    <property type="entry name" value="Integrase_cat-core"/>
</dbReference>
<organism evidence="2">
    <name type="scientific">Caballeronia sordidicola</name>
    <name type="common">Burkholderia sordidicola</name>
    <dbReference type="NCBI Taxonomy" id="196367"/>
    <lineage>
        <taxon>Bacteria</taxon>
        <taxon>Pseudomonadati</taxon>
        <taxon>Pseudomonadota</taxon>
        <taxon>Betaproteobacteria</taxon>
        <taxon>Burkholderiales</taxon>
        <taxon>Burkholderiaceae</taxon>
        <taxon>Caballeronia</taxon>
    </lineage>
</organism>
<dbReference type="NCBIfam" id="NF033516">
    <property type="entry name" value="transpos_IS3"/>
    <property type="match status" value="1"/>
</dbReference>
<dbReference type="SUPFAM" id="SSF53098">
    <property type="entry name" value="Ribonuclease H-like"/>
    <property type="match status" value="1"/>
</dbReference>
<dbReference type="InterPro" id="IPR036397">
    <property type="entry name" value="RNaseH_sf"/>
</dbReference>
<dbReference type="PROSITE" id="PS50994">
    <property type="entry name" value="INTEGRASE"/>
    <property type="match status" value="1"/>
</dbReference>
<dbReference type="GO" id="GO:0015074">
    <property type="term" value="P:DNA integration"/>
    <property type="evidence" value="ECO:0007669"/>
    <property type="project" value="InterPro"/>
</dbReference>
<dbReference type="EMBL" id="NBTY01000106">
    <property type="protein sequence ID" value="OTP72801.1"/>
    <property type="molecule type" value="Genomic_DNA"/>
</dbReference>
<evidence type="ECO:0000313" key="2">
    <source>
        <dbReference type="EMBL" id="OTP72801.1"/>
    </source>
</evidence>
<evidence type="ECO:0000259" key="1">
    <source>
        <dbReference type="PROSITE" id="PS50994"/>
    </source>
</evidence>
<dbReference type="GO" id="GO:0003676">
    <property type="term" value="F:nucleic acid binding"/>
    <property type="evidence" value="ECO:0007669"/>
    <property type="project" value="InterPro"/>
</dbReference>
<gene>
    <name evidence="2" type="ORF">PAMC26510_20855</name>
</gene>
<feature type="domain" description="Integrase catalytic" evidence="1">
    <location>
        <begin position="22"/>
        <end position="193"/>
    </location>
</feature>
<proteinExistence type="predicted"/>
<dbReference type="Gene3D" id="3.30.420.10">
    <property type="entry name" value="Ribonuclease H-like superfamily/Ribonuclease H"/>
    <property type="match status" value="1"/>
</dbReference>
<accession>A0A242MNN0</accession>
<dbReference type="AlphaFoldDB" id="A0A242MNN0"/>
<protein>
    <submittedName>
        <fullName evidence="2">Mobile element protein</fullName>
    </submittedName>
</protein>
<dbReference type="PANTHER" id="PTHR46889">
    <property type="entry name" value="TRANSPOSASE INSF FOR INSERTION SEQUENCE IS3B-RELATED"/>
    <property type="match status" value="1"/>
</dbReference>
<comment type="caution">
    <text evidence="2">The sequence shown here is derived from an EMBL/GenBank/DDBJ whole genome shotgun (WGS) entry which is preliminary data.</text>
</comment>
<dbReference type="Proteomes" id="UP000194546">
    <property type="component" value="Unassembled WGS sequence"/>
</dbReference>
<dbReference type="InterPro" id="IPR048020">
    <property type="entry name" value="Transpos_IS3"/>
</dbReference>
<sequence length="200" mass="22850">MRKMGIEALYRKPNLSRKHPAHKIWPYLLRDRKIERSNQVFALDTTYVPMAHGFVYLTAVIDWASRRVLAHRAAITMEAEHAVAALEEAFAKYGLPEIVNTDQGSQFTSTVFTDAVLSRGIALSMDGKGSWRDNVFIERLWRSVKYEEIYLKAYESVGQARKSIANYLTWYNQQRPHSSLSGKTPDEAYFAMLPAMKTAA</sequence>
<reference evidence="2" key="1">
    <citation type="submission" date="2017-03" db="EMBL/GenBank/DDBJ databases">
        <title>Genome analysis of strain PAMC 26510.</title>
        <authorList>
            <person name="Oh H.-M."/>
            <person name="Yang J.-A."/>
        </authorList>
    </citation>
    <scope>NUCLEOTIDE SEQUENCE [LARGE SCALE GENOMIC DNA]</scope>
    <source>
        <strain evidence="2">PAMC 26510</strain>
    </source>
</reference>
<dbReference type="Pfam" id="PF00665">
    <property type="entry name" value="rve"/>
    <property type="match status" value="1"/>
</dbReference>
<dbReference type="Pfam" id="PF13333">
    <property type="entry name" value="rve_2"/>
    <property type="match status" value="1"/>
</dbReference>
<dbReference type="InterPro" id="IPR012337">
    <property type="entry name" value="RNaseH-like_sf"/>
</dbReference>
<dbReference type="PANTHER" id="PTHR46889:SF4">
    <property type="entry name" value="TRANSPOSASE INSO FOR INSERTION SEQUENCE ELEMENT IS911B-RELATED"/>
    <property type="match status" value="1"/>
</dbReference>
<name>A0A242MNN0_CABSO</name>
<dbReference type="InterPro" id="IPR050900">
    <property type="entry name" value="Transposase_IS3/IS150/IS904"/>
</dbReference>